<dbReference type="PANTHER" id="PTHR15678:SF15">
    <property type="entry name" value="PROTEIN FMP27, MITOCHONDRIAL"/>
    <property type="match status" value="1"/>
</dbReference>
<dbReference type="PANTHER" id="PTHR15678">
    <property type="entry name" value="ANTIGEN MLAA-22-RELATED"/>
    <property type="match status" value="1"/>
</dbReference>
<dbReference type="Pfam" id="PF10344">
    <property type="entry name" value="Hobbit"/>
    <property type="match status" value="1"/>
</dbReference>
<gene>
    <name evidence="2" type="ORF">FOB64_002899</name>
</gene>
<comment type="caution">
    <text evidence="2">The sequence shown here is derived from an EMBL/GenBank/DDBJ whole genome shotgun (WGS) entry which is preliminary data.</text>
</comment>
<name>A0A8H6BZG6_CANAX</name>
<feature type="compositionally biased region" description="Basic and acidic residues" evidence="1">
    <location>
        <begin position="102"/>
        <end position="119"/>
    </location>
</feature>
<dbReference type="EMBL" id="JABWAD010000031">
    <property type="protein sequence ID" value="KAF6069738.1"/>
    <property type="molecule type" value="Genomic_DNA"/>
</dbReference>
<dbReference type="Proteomes" id="UP000536275">
    <property type="component" value="Unassembled WGS sequence"/>
</dbReference>
<evidence type="ECO:0000313" key="2">
    <source>
        <dbReference type="EMBL" id="KAF6069738.1"/>
    </source>
</evidence>
<accession>A0A8H6BZG6</accession>
<proteinExistence type="predicted"/>
<reference evidence="2 3" key="1">
    <citation type="submission" date="2020-03" db="EMBL/GenBank/DDBJ databases">
        <title>FDA dAtabase for Regulatory Grade micrObial Sequences (FDA-ARGOS): Supporting development and validation of Infectious Disease Dx tests.</title>
        <authorList>
            <person name="Campos J."/>
            <person name="Goldberg B."/>
            <person name="Tallon L."/>
            <person name="Sadzewicz L."/>
            <person name="Vavikolanu K."/>
            <person name="Mehta A."/>
            <person name="Aluvathingal J."/>
            <person name="Nadendla S."/>
            <person name="Nandy P."/>
            <person name="Geyer C."/>
            <person name="Yan Y."/>
            <person name="Sichtig H."/>
        </authorList>
    </citation>
    <scope>NUCLEOTIDE SEQUENCE [LARGE SCALE GENOMIC DNA]</scope>
    <source>
        <strain evidence="2 3">FDAARGOS_656</strain>
    </source>
</reference>
<protein>
    <submittedName>
        <fullName evidence="2">Golgi-body localization protein domain family protein</fullName>
    </submittedName>
</protein>
<feature type="compositionally biased region" description="Basic residues" evidence="1">
    <location>
        <begin position="89"/>
        <end position="101"/>
    </location>
</feature>
<dbReference type="AlphaFoldDB" id="A0A8H6BZG6"/>
<organism evidence="2 3">
    <name type="scientific">Candida albicans</name>
    <name type="common">Yeast</name>
    <dbReference type="NCBI Taxonomy" id="5476"/>
    <lineage>
        <taxon>Eukaryota</taxon>
        <taxon>Fungi</taxon>
        <taxon>Dikarya</taxon>
        <taxon>Ascomycota</taxon>
        <taxon>Saccharomycotina</taxon>
        <taxon>Pichiomycetes</taxon>
        <taxon>Debaryomycetaceae</taxon>
        <taxon>Candida/Lodderomyces clade</taxon>
        <taxon>Candida</taxon>
    </lineage>
</organism>
<dbReference type="InterPro" id="IPR045167">
    <property type="entry name" value="Hobbit"/>
</dbReference>
<evidence type="ECO:0000313" key="3">
    <source>
        <dbReference type="Proteomes" id="UP000536275"/>
    </source>
</evidence>
<evidence type="ECO:0000256" key="1">
    <source>
        <dbReference type="SAM" id="MobiDB-lite"/>
    </source>
</evidence>
<feature type="region of interest" description="Disordered" evidence="1">
    <location>
        <begin position="89"/>
        <end position="119"/>
    </location>
</feature>
<sequence length="119" mass="13726">MIERSKKYFSVVSLNVNAITLEVTLKLNKGFKRILNVNDFRIDLPEFNITNEIVSYMDISKMLQSMITKMILGHVGRLLGNKMKATKGKSKKIMKKRKRIRSISDVRKEIHVSTERGAD</sequence>